<feature type="compositionally biased region" description="Polar residues" evidence="1">
    <location>
        <begin position="76"/>
        <end position="93"/>
    </location>
</feature>
<dbReference type="AlphaFoldDB" id="A0A7E4VHZ4"/>
<keyword evidence="2" id="KW-1185">Reference proteome</keyword>
<name>A0A7E4VHZ4_PANRE</name>
<reference evidence="3" key="2">
    <citation type="submission" date="2020-10" db="UniProtKB">
        <authorList>
            <consortium name="WormBaseParasite"/>
        </authorList>
    </citation>
    <scope>IDENTIFICATION</scope>
</reference>
<sequence>MSPTPFIAIAIKRLAPMLARYHAVKSRQTGNSGSSNSSSLTTFFAYFFAGLSIEAVTLWAKNEEGNKCVDDKKKATNQVRTESSPPDVDNSASKGLTKLYTIDDMEKLTVSRYQY</sequence>
<proteinExistence type="predicted"/>
<dbReference type="Proteomes" id="UP000492821">
    <property type="component" value="Unassembled WGS sequence"/>
</dbReference>
<feature type="region of interest" description="Disordered" evidence="1">
    <location>
        <begin position="70"/>
        <end position="93"/>
    </location>
</feature>
<evidence type="ECO:0000313" key="3">
    <source>
        <dbReference type="WBParaSite" id="Pan_g21197.t1"/>
    </source>
</evidence>
<evidence type="ECO:0000313" key="2">
    <source>
        <dbReference type="Proteomes" id="UP000492821"/>
    </source>
</evidence>
<evidence type="ECO:0000256" key="1">
    <source>
        <dbReference type="SAM" id="MobiDB-lite"/>
    </source>
</evidence>
<accession>A0A7E4VHZ4</accession>
<reference evidence="2" key="1">
    <citation type="journal article" date="2013" name="Genetics">
        <title>The draft genome and transcriptome of Panagrellus redivivus are shaped by the harsh demands of a free-living lifestyle.</title>
        <authorList>
            <person name="Srinivasan J."/>
            <person name="Dillman A.R."/>
            <person name="Macchietto M.G."/>
            <person name="Heikkinen L."/>
            <person name="Lakso M."/>
            <person name="Fracchia K.M."/>
            <person name="Antoshechkin I."/>
            <person name="Mortazavi A."/>
            <person name="Wong G."/>
            <person name="Sternberg P.W."/>
        </authorList>
    </citation>
    <scope>NUCLEOTIDE SEQUENCE [LARGE SCALE GENOMIC DNA]</scope>
    <source>
        <strain evidence="2">MT8872</strain>
    </source>
</reference>
<dbReference type="WBParaSite" id="Pan_g21197.t1">
    <property type="protein sequence ID" value="Pan_g21197.t1"/>
    <property type="gene ID" value="Pan_g21197"/>
</dbReference>
<organism evidence="2 3">
    <name type="scientific">Panagrellus redivivus</name>
    <name type="common">Microworm</name>
    <dbReference type="NCBI Taxonomy" id="6233"/>
    <lineage>
        <taxon>Eukaryota</taxon>
        <taxon>Metazoa</taxon>
        <taxon>Ecdysozoa</taxon>
        <taxon>Nematoda</taxon>
        <taxon>Chromadorea</taxon>
        <taxon>Rhabditida</taxon>
        <taxon>Tylenchina</taxon>
        <taxon>Panagrolaimomorpha</taxon>
        <taxon>Panagrolaimoidea</taxon>
        <taxon>Panagrolaimidae</taxon>
        <taxon>Panagrellus</taxon>
    </lineage>
</organism>
<protein>
    <submittedName>
        <fullName evidence="3">ATP synthase subunit</fullName>
    </submittedName>
</protein>